<feature type="compositionally biased region" description="Basic and acidic residues" evidence="1">
    <location>
        <begin position="125"/>
        <end position="138"/>
    </location>
</feature>
<feature type="region of interest" description="Disordered" evidence="1">
    <location>
        <begin position="1"/>
        <end position="225"/>
    </location>
</feature>
<dbReference type="Proteomes" id="UP001602013">
    <property type="component" value="Unassembled WGS sequence"/>
</dbReference>
<dbReference type="EMBL" id="JBIASD010000012">
    <property type="protein sequence ID" value="MFF3667803.1"/>
    <property type="molecule type" value="Genomic_DNA"/>
</dbReference>
<comment type="caution">
    <text evidence="2">The sequence shown here is derived from an EMBL/GenBank/DDBJ whole genome shotgun (WGS) entry which is preliminary data.</text>
</comment>
<protein>
    <submittedName>
        <fullName evidence="2">Uncharacterized protein</fullName>
    </submittedName>
</protein>
<feature type="compositionally biased region" description="Low complexity" evidence="1">
    <location>
        <begin position="191"/>
        <end position="201"/>
    </location>
</feature>
<feature type="compositionally biased region" description="Basic and acidic residues" evidence="1">
    <location>
        <begin position="147"/>
        <end position="160"/>
    </location>
</feature>
<evidence type="ECO:0000313" key="2">
    <source>
        <dbReference type="EMBL" id="MFF3667803.1"/>
    </source>
</evidence>
<proteinExistence type="predicted"/>
<name>A0ABW6SSE1_9ACTN</name>
<evidence type="ECO:0000313" key="3">
    <source>
        <dbReference type="Proteomes" id="UP001602013"/>
    </source>
</evidence>
<sequence length="225" mass="24386">MGGSPVVFVNGQGMPEGGENRWATSYERVLERPAGQGRGRRRGAGERDVRRGGCGRRGQQAQRGRAEPAQQGPHRRLAARQPPSGDQRGDEVGGDHAGVHAEAVRVLRRREAVRQGGAAEQQVQEDLRRREEAGDGRARPLAPGQYGRDRHDDGAADGERARRRPGPSREPVREHAETHADDREGGGAGETQGETGTHGAQMFSQRVAEPSLQWAGRPIPPSVDY</sequence>
<dbReference type="RefSeq" id="WP_387412983.1">
    <property type="nucleotide sequence ID" value="NZ_JBIASD010000012.1"/>
</dbReference>
<reference evidence="2 3" key="1">
    <citation type="submission" date="2024-10" db="EMBL/GenBank/DDBJ databases">
        <title>The Natural Products Discovery Center: Release of the First 8490 Sequenced Strains for Exploring Actinobacteria Biosynthetic Diversity.</title>
        <authorList>
            <person name="Kalkreuter E."/>
            <person name="Kautsar S.A."/>
            <person name="Yang D."/>
            <person name="Bader C.D."/>
            <person name="Teijaro C.N."/>
            <person name="Fluegel L."/>
            <person name="Davis C.M."/>
            <person name="Simpson J.R."/>
            <person name="Lauterbach L."/>
            <person name="Steele A.D."/>
            <person name="Gui C."/>
            <person name="Meng S."/>
            <person name="Li G."/>
            <person name="Viehrig K."/>
            <person name="Ye F."/>
            <person name="Su P."/>
            <person name="Kiefer A.F."/>
            <person name="Nichols A."/>
            <person name="Cepeda A.J."/>
            <person name="Yan W."/>
            <person name="Fan B."/>
            <person name="Jiang Y."/>
            <person name="Adhikari A."/>
            <person name="Zheng C.-J."/>
            <person name="Schuster L."/>
            <person name="Cowan T.M."/>
            <person name="Smanski M.J."/>
            <person name="Chevrette M.G."/>
            <person name="De Carvalho L.P.S."/>
            <person name="Shen B."/>
        </authorList>
    </citation>
    <scope>NUCLEOTIDE SEQUENCE [LARGE SCALE GENOMIC DNA]</scope>
    <source>
        <strain evidence="2 3">NPDC002173</strain>
    </source>
</reference>
<organism evidence="2 3">
    <name type="scientific">Microtetraspora malaysiensis</name>
    <dbReference type="NCBI Taxonomy" id="161358"/>
    <lineage>
        <taxon>Bacteria</taxon>
        <taxon>Bacillati</taxon>
        <taxon>Actinomycetota</taxon>
        <taxon>Actinomycetes</taxon>
        <taxon>Streptosporangiales</taxon>
        <taxon>Streptosporangiaceae</taxon>
        <taxon>Microtetraspora</taxon>
    </lineage>
</organism>
<accession>A0ABW6SSE1</accession>
<evidence type="ECO:0000256" key="1">
    <source>
        <dbReference type="SAM" id="MobiDB-lite"/>
    </source>
</evidence>
<feature type="compositionally biased region" description="Low complexity" evidence="1">
    <location>
        <begin position="57"/>
        <end position="72"/>
    </location>
</feature>
<gene>
    <name evidence="2" type="ORF">ACFYXI_19605</name>
</gene>
<keyword evidence="3" id="KW-1185">Reference proteome</keyword>
<feature type="compositionally biased region" description="Basic and acidic residues" evidence="1">
    <location>
        <begin position="87"/>
        <end position="113"/>
    </location>
</feature>
<feature type="compositionally biased region" description="Basic and acidic residues" evidence="1">
    <location>
        <begin position="170"/>
        <end position="185"/>
    </location>
</feature>